<sequence>HLALPLSLTLNTEERKGKLLQTEQSSVSSKGAEQRLHSEFFRQIWSLANMLASC</sequence>
<organism evidence="1 2">
    <name type="scientific">Oryzias melastigma</name>
    <name type="common">Marine medaka</name>
    <dbReference type="NCBI Taxonomy" id="30732"/>
    <lineage>
        <taxon>Eukaryota</taxon>
        <taxon>Metazoa</taxon>
        <taxon>Chordata</taxon>
        <taxon>Craniata</taxon>
        <taxon>Vertebrata</taxon>
        <taxon>Euteleostomi</taxon>
        <taxon>Actinopterygii</taxon>
        <taxon>Neopterygii</taxon>
        <taxon>Teleostei</taxon>
        <taxon>Neoteleostei</taxon>
        <taxon>Acanthomorphata</taxon>
        <taxon>Ovalentaria</taxon>
        <taxon>Atherinomorphae</taxon>
        <taxon>Beloniformes</taxon>
        <taxon>Adrianichthyidae</taxon>
        <taxon>Oryziinae</taxon>
        <taxon>Oryzias</taxon>
    </lineage>
</organism>
<evidence type="ECO:0000313" key="2">
    <source>
        <dbReference type="Proteomes" id="UP000261560"/>
    </source>
</evidence>
<dbReference type="AlphaFoldDB" id="A0A3B3BUH4"/>
<keyword evidence="2" id="KW-1185">Reference proteome</keyword>
<evidence type="ECO:0000313" key="1">
    <source>
        <dbReference type="Ensembl" id="ENSOMEP00000008457.1"/>
    </source>
</evidence>
<reference evidence="1" key="2">
    <citation type="submission" date="2025-09" db="UniProtKB">
        <authorList>
            <consortium name="Ensembl"/>
        </authorList>
    </citation>
    <scope>IDENTIFICATION</scope>
</reference>
<proteinExistence type="predicted"/>
<name>A0A3B3BUH4_ORYME</name>
<dbReference type="Ensembl" id="ENSOMET00000002430.1">
    <property type="protein sequence ID" value="ENSOMEP00000008457.1"/>
    <property type="gene ID" value="ENSOMEG00000009620.1"/>
</dbReference>
<protein>
    <submittedName>
        <fullName evidence="1">Uncharacterized protein</fullName>
    </submittedName>
</protein>
<reference evidence="1" key="1">
    <citation type="submission" date="2025-08" db="UniProtKB">
        <authorList>
            <consortium name="Ensembl"/>
        </authorList>
    </citation>
    <scope>IDENTIFICATION</scope>
</reference>
<dbReference type="PaxDb" id="30732-ENSOMEP00000008457"/>
<dbReference type="Proteomes" id="UP000261560">
    <property type="component" value="Unplaced"/>
</dbReference>
<accession>A0A3B3BUH4</accession>